<comment type="caution">
    <text evidence="1">The sequence shown here is derived from an EMBL/GenBank/DDBJ whole genome shotgun (WGS) entry which is preliminary data.</text>
</comment>
<name>A0A4R3PS71_RHISU</name>
<evidence type="ECO:0000313" key="1">
    <source>
        <dbReference type="EMBL" id="TCU08626.1"/>
    </source>
</evidence>
<dbReference type="Proteomes" id="UP000294576">
    <property type="component" value="Unassembled WGS sequence"/>
</dbReference>
<dbReference type="EMBL" id="SMBH01000026">
    <property type="protein sequence ID" value="TCU08626.1"/>
    <property type="molecule type" value="Genomic_DNA"/>
</dbReference>
<sequence>MSIKFRAQHLNIVDAFSPQLPEGIPNENVLYDPLAKGGVKVVRFNLHWRPYEPKLV</sequence>
<proteinExistence type="predicted"/>
<dbReference type="AlphaFoldDB" id="A0A4R3PS71"/>
<accession>A0A4R3PS71</accession>
<protein>
    <submittedName>
        <fullName evidence="1">Uncharacterized protein</fullName>
    </submittedName>
</protein>
<evidence type="ECO:0000313" key="2">
    <source>
        <dbReference type="Proteomes" id="UP000294576"/>
    </source>
</evidence>
<reference evidence="1 2" key="1">
    <citation type="submission" date="2019-03" db="EMBL/GenBank/DDBJ databases">
        <title>Genomic Encyclopedia of Type Strains, Phase IV (KMG-V): Genome sequencing to study the core and pangenomes of soil and plant-associated prokaryotes.</title>
        <authorList>
            <person name="Whitman W."/>
        </authorList>
    </citation>
    <scope>NUCLEOTIDE SEQUENCE [LARGE SCALE GENOMIC DNA]</scope>
    <source>
        <strain evidence="1 2">Hc14</strain>
    </source>
</reference>
<gene>
    <name evidence="1" type="ORF">EV132_12612</name>
</gene>
<organism evidence="1 2">
    <name type="scientific">Rhizobium sullae</name>
    <name type="common">Rhizobium hedysari</name>
    <dbReference type="NCBI Taxonomy" id="50338"/>
    <lineage>
        <taxon>Bacteria</taxon>
        <taxon>Pseudomonadati</taxon>
        <taxon>Pseudomonadota</taxon>
        <taxon>Alphaproteobacteria</taxon>
        <taxon>Hyphomicrobiales</taxon>
        <taxon>Rhizobiaceae</taxon>
        <taxon>Rhizobium/Agrobacterium group</taxon>
        <taxon>Rhizobium</taxon>
    </lineage>
</organism>